<keyword evidence="4" id="KW-1185">Reference proteome</keyword>
<evidence type="ECO:0000256" key="2">
    <source>
        <dbReference type="SAM" id="SignalP"/>
    </source>
</evidence>
<proteinExistence type="predicted"/>
<accession>A0A482VJM1</accession>
<feature type="signal peptide" evidence="2">
    <location>
        <begin position="1"/>
        <end position="17"/>
    </location>
</feature>
<dbReference type="AlphaFoldDB" id="A0A482VJM1"/>
<dbReference type="OrthoDB" id="8197773at2759"/>
<organism evidence="3 4">
    <name type="scientific">Asbolus verrucosus</name>
    <name type="common">Desert ironclad beetle</name>
    <dbReference type="NCBI Taxonomy" id="1661398"/>
    <lineage>
        <taxon>Eukaryota</taxon>
        <taxon>Metazoa</taxon>
        <taxon>Ecdysozoa</taxon>
        <taxon>Arthropoda</taxon>
        <taxon>Hexapoda</taxon>
        <taxon>Insecta</taxon>
        <taxon>Pterygota</taxon>
        <taxon>Neoptera</taxon>
        <taxon>Endopterygota</taxon>
        <taxon>Coleoptera</taxon>
        <taxon>Polyphaga</taxon>
        <taxon>Cucujiformia</taxon>
        <taxon>Tenebrionidae</taxon>
        <taxon>Pimeliinae</taxon>
        <taxon>Asbolus</taxon>
    </lineage>
</organism>
<evidence type="ECO:0000313" key="3">
    <source>
        <dbReference type="EMBL" id="RZC32995.1"/>
    </source>
</evidence>
<evidence type="ECO:0000256" key="1">
    <source>
        <dbReference type="SAM" id="MobiDB-lite"/>
    </source>
</evidence>
<gene>
    <name evidence="3" type="ORF">BDFB_001338</name>
</gene>
<sequence>MYHIYLSVLIFGQVCLGQLRGPPMVEIKPIFLDSFIPASMQIIAHITELMKYDLKPTTGPTTTTTTTMRPTKPHKPGIFAPESPPGPDSYFAKGLSYEEYVHRLKYPSGYNYFDRYRYPVGEEGRSLDEVPQNIDLVLGKDLSDLLRLVNRVEDVEQSGDVDNQVQEFSQTYDDSDFRFLLVRQKKKPPTRAYVTLLSLYDQLNKESKKLGLNKYNGYAQNVLTELAATSTGESADQLRTVLSKIVQRKDTKNPQIMKKINDIIKDLQESSSYLRAALREIPPLQFVL</sequence>
<feature type="chain" id="PRO_5019816586" evidence="2">
    <location>
        <begin position="18"/>
        <end position="288"/>
    </location>
</feature>
<feature type="compositionally biased region" description="Low complexity" evidence="1">
    <location>
        <begin position="57"/>
        <end position="70"/>
    </location>
</feature>
<comment type="caution">
    <text evidence="3">The sequence shown here is derived from an EMBL/GenBank/DDBJ whole genome shotgun (WGS) entry which is preliminary data.</text>
</comment>
<evidence type="ECO:0000313" key="4">
    <source>
        <dbReference type="Proteomes" id="UP000292052"/>
    </source>
</evidence>
<dbReference type="EMBL" id="QDEB01092888">
    <property type="protein sequence ID" value="RZC32995.1"/>
    <property type="molecule type" value="Genomic_DNA"/>
</dbReference>
<dbReference type="Proteomes" id="UP000292052">
    <property type="component" value="Unassembled WGS sequence"/>
</dbReference>
<name>A0A482VJM1_ASBVE</name>
<keyword evidence="2" id="KW-0732">Signal</keyword>
<feature type="region of interest" description="Disordered" evidence="1">
    <location>
        <begin position="57"/>
        <end position="83"/>
    </location>
</feature>
<protein>
    <submittedName>
        <fullName evidence="3">Uncharacterized protein</fullName>
    </submittedName>
</protein>
<reference evidence="3 4" key="1">
    <citation type="submission" date="2017-03" db="EMBL/GenBank/DDBJ databases">
        <title>Genome of the blue death feigning beetle - Asbolus verrucosus.</title>
        <authorList>
            <person name="Rider S.D."/>
        </authorList>
    </citation>
    <scope>NUCLEOTIDE SEQUENCE [LARGE SCALE GENOMIC DNA]</scope>
    <source>
        <strain evidence="3">Butters</strain>
        <tissue evidence="3">Head and leg muscle</tissue>
    </source>
</reference>